<evidence type="ECO:0000313" key="1">
    <source>
        <dbReference type="EMBL" id="QLJ52417.1"/>
    </source>
</evidence>
<gene>
    <name evidence="1" type="ORF">Sv326_0242</name>
</gene>
<reference evidence="2" key="1">
    <citation type="submission" date="2020-07" db="EMBL/GenBank/DDBJ databases">
        <title>Metabolic diversity and evolutionary history of the archaeal phylum ###Micrarchaeota### uncovered from a freshwater lake metagenome.</title>
        <authorList>
            <person name="Kadnikov V.V."/>
            <person name="Savvichev A.S."/>
            <person name="Mardanov A.V."/>
            <person name="Beletsky A.V."/>
            <person name="Chupakov A.V."/>
            <person name="Kokryatskaya N.M."/>
            <person name="Pimenov N.V."/>
            <person name="Ravin N.V."/>
        </authorList>
    </citation>
    <scope>NUCLEOTIDE SEQUENCE [LARGE SCALE GENOMIC DNA]</scope>
</reference>
<name>A0A7D6B9N3_FERL1</name>
<proteinExistence type="predicted"/>
<evidence type="ECO:0008006" key="3">
    <source>
        <dbReference type="Google" id="ProtNLM"/>
    </source>
</evidence>
<evidence type="ECO:0000313" key="2">
    <source>
        <dbReference type="Proteomes" id="UP000510821"/>
    </source>
</evidence>
<organism evidence="1 2">
    <name type="scientific">Fermentimicrarchaeum limneticum</name>
    <dbReference type="NCBI Taxonomy" id="2795018"/>
    <lineage>
        <taxon>Archaea</taxon>
        <taxon>Candidatus Micrarchaeota</taxon>
        <taxon>Candidatus Fermentimicrarchaeales</taxon>
        <taxon>Candidatus Fermentimicrarchaeaceae</taxon>
        <taxon>Candidatus Fermentimicrarchaeum</taxon>
    </lineage>
</organism>
<dbReference type="EMBL" id="CP058998">
    <property type="protein sequence ID" value="QLJ52417.1"/>
    <property type="molecule type" value="Genomic_DNA"/>
</dbReference>
<dbReference type="Proteomes" id="UP000510821">
    <property type="component" value="Chromosome"/>
</dbReference>
<sequence>MDEIRTRIDDVFDFIQKKGKTTSREVHKGVKISGDEVDKYVYVLRKYGLIKVSYGWFDTHLYINEDPAIRLADEFKSQLYADADNTAIFDKEFAGDIANKDIKALAFMSMLLTTD</sequence>
<protein>
    <recommendedName>
        <fullName evidence="3">DUF2513 domain-containing protein</fullName>
    </recommendedName>
</protein>
<dbReference type="AlphaFoldDB" id="A0A7D6B9N3"/>
<dbReference type="KEGG" id="flt:Sv326_0242"/>
<accession>A0A7D6B9N3</accession>